<name>A0ABQ3QV77_9ACTN</name>
<reference evidence="1" key="1">
    <citation type="submission" date="2024-05" db="EMBL/GenBank/DDBJ databases">
        <title>Whole genome shotgun sequence of Streptomyces violascens NBRC 12920.</title>
        <authorList>
            <person name="Komaki H."/>
            <person name="Tamura T."/>
        </authorList>
    </citation>
    <scope>NUCLEOTIDE SEQUENCE</scope>
    <source>
        <strain evidence="1">NBRC 12920</strain>
    </source>
</reference>
<comment type="caution">
    <text evidence="1">The sequence shown here is derived from an EMBL/GenBank/DDBJ whole genome shotgun (WGS) entry which is preliminary data.</text>
</comment>
<sequence length="49" mass="5437">MLTTKPGQPSLDLPDALLRRPLIRPVHILRDHLIEPSSQLSEVSAKILA</sequence>
<protein>
    <submittedName>
        <fullName evidence="1">Uncharacterized protein</fullName>
    </submittedName>
</protein>
<dbReference type="RefSeq" id="WP_189966421.1">
    <property type="nucleotide sequence ID" value="NZ_BMUA01000016.1"/>
</dbReference>
<gene>
    <name evidence="1" type="ORF">Sviol_55990</name>
</gene>
<proteinExistence type="predicted"/>
<organism evidence="1 2">
    <name type="scientific">Streptomyces violascens</name>
    <dbReference type="NCBI Taxonomy" id="67381"/>
    <lineage>
        <taxon>Bacteria</taxon>
        <taxon>Bacillati</taxon>
        <taxon>Actinomycetota</taxon>
        <taxon>Actinomycetes</taxon>
        <taxon>Kitasatosporales</taxon>
        <taxon>Streptomycetaceae</taxon>
        <taxon>Streptomyces</taxon>
    </lineage>
</organism>
<dbReference type="EMBL" id="BNDY01000017">
    <property type="protein sequence ID" value="GHI41191.1"/>
    <property type="molecule type" value="Genomic_DNA"/>
</dbReference>
<dbReference type="Proteomes" id="UP001050808">
    <property type="component" value="Unassembled WGS sequence"/>
</dbReference>
<evidence type="ECO:0000313" key="2">
    <source>
        <dbReference type="Proteomes" id="UP001050808"/>
    </source>
</evidence>
<accession>A0ABQ3QV77</accession>
<evidence type="ECO:0000313" key="1">
    <source>
        <dbReference type="EMBL" id="GHI41191.1"/>
    </source>
</evidence>
<keyword evidence="2" id="KW-1185">Reference proteome</keyword>